<reference evidence="2" key="1">
    <citation type="submission" date="2018-06" db="EMBL/GenBank/DDBJ databases">
        <authorList>
            <person name="Zhirakovskaya E."/>
        </authorList>
    </citation>
    <scope>NUCLEOTIDE SEQUENCE</scope>
</reference>
<sequence>MALFDESTLRKLEQLTLVAERVRVGVMKGDRRSSKRGTSIEFADYRNYTQGDDLRRLDWNVYARLERPFIKLLEEEEDLTVHLLVDASGSMNWPDSTDEDENKLRYALKLAGALGHIGLTAGDLTAVTLLSSKGDHTWGPFRGQQNSLRLLKFLETANGDGITDLNLSLKNYALRGRRPGLLFVLSDLLSPNGYQDGLNRLQARGYEVGLIHLLSPDEVEPPVSGDLKLVDIETGADAEITLDPTTLDLYRERLQAWQSEIATTCAKRHVHYIPLTTDLPWEKLVMQTLRVKGVVK</sequence>
<feature type="domain" description="DUF58" evidence="1">
    <location>
        <begin position="44"/>
        <end position="243"/>
    </location>
</feature>
<dbReference type="AlphaFoldDB" id="A0A3B0VEA1"/>
<dbReference type="InterPro" id="IPR036465">
    <property type="entry name" value="vWFA_dom_sf"/>
</dbReference>
<dbReference type="SUPFAM" id="SSF53300">
    <property type="entry name" value="vWA-like"/>
    <property type="match status" value="1"/>
</dbReference>
<dbReference type="PANTHER" id="PTHR33608:SF7">
    <property type="entry name" value="DUF58 DOMAIN-CONTAINING PROTEIN"/>
    <property type="match status" value="1"/>
</dbReference>
<protein>
    <recommendedName>
        <fullName evidence="1">DUF58 domain-containing protein</fullName>
    </recommendedName>
</protein>
<dbReference type="InterPro" id="IPR002881">
    <property type="entry name" value="DUF58"/>
</dbReference>
<dbReference type="PANTHER" id="PTHR33608">
    <property type="entry name" value="BLL2464 PROTEIN"/>
    <property type="match status" value="1"/>
</dbReference>
<name>A0A3B0VEA1_9ZZZZ</name>
<evidence type="ECO:0000259" key="1">
    <source>
        <dbReference type="Pfam" id="PF01882"/>
    </source>
</evidence>
<proteinExistence type="predicted"/>
<evidence type="ECO:0000313" key="2">
    <source>
        <dbReference type="EMBL" id="VAW30154.1"/>
    </source>
</evidence>
<accession>A0A3B0VEA1</accession>
<dbReference type="Pfam" id="PF01882">
    <property type="entry name" value="DUF58"/>
    <property type="match status" value="1"/>
</dbReference>
<organism evidence="2">
    <name type="scientific">hydrothermal vent metagenome</name>
    <dbReference type="NCBI Taxonomy" id="652676"/>
    <lineage>
        <taxon>unclassified sequences</taxon>
        <taxon>metagenomes</taxon>
        <taxon>ecological metagenomes</taxon>
    </lineage>
</organism>
<dbReference type="EMBL" id="UOEU01000029">
    <property type="protein sequence ID" value="VAW30154.1"/>
    <property type="molecule type" value="Genomic_DNA"/>
</dbReference>
<gene>
    <name evidence="2" type="ORF">MNBD_CHLOROFLEXI01-1045</name>
</gene>